<evidence type="ECO:0000313" key="3">
    <source>
        <dbReference type="Proteomes" id="UP000184423"/>
    </source>
</evidence>
<name>A0A1M4T4H6_9CLOT</name>
<feature type="domain" description="Methyltransferase type 11" evidence="1">
    <location>
        <begin position="42"/>
        <end position="132"/>
    </location>
</feature>
<dbReference type="EMBL" id="FQVG01000003">
    <property type="protein sequence ID" value="SHE39295.1"/>
    <property type="molecule type" value="Genomic_DNA"/>
</dbReference>
<keyword evidence="2" id="KW-0830">Ubiquinone</keyword>
<keyword evidence="2" id="KW-0808">Transferase</keyword>
<gene>
    <name evidence="2" type="ORF">SAMN02746091_00310</name>
</gene>
<evidence type="ECO:0000313" key="2">
    <source>
        <dbReference type="EMBL" id="SHE39295.1"/>
    </source>
</evidence>
<dbReference type="RefSeq" id="WP_073247715.1">
    <property type="nucleotide sequence ID" value="NZ_FQVG01000003.1"/>
</dbReference>
<evidence type="ECO:0000259" key="1">
    <source>
        <dbReference type="Pfam" id="PF08241"/>
    </source>
</evidence>
<dbReference type="PANTHER" id="PTHR43861">
    <property type="entry name" value="TRANS-ACONITATE 2-METHYLTRANSFERASE-RELATED"/>
    <property type="match status" value="1"/>
</dbReference>
<dbReference type="InterPro" id="IPR029063">
    <property type="entry name" value="SAM-dependent_MTases_sf"/>
</dbReference>
<dbReference type="CDD" id="cd02440">
    <property type="entry name" value="AdoMet_MTases"/>
    <property type="match status" value="1"/>
</dbReference>
<dbReference type="GO" id="GO:0008757">
    <property type="term" value="F:S-adenosylmethionine-dependent methyltransferase activity"/>
    <property type="evidence" value="ECO:0007669"/>
    <property type="project" value="InterPro"/>
</dbReference>
<dbReference type="PANTHER" id="PTHR43861:SF1">
    <property type="entry name" value="TRANS-ACONITATE 2-METHYLTRANSFERASE"/>
    <property type="match status" value="1"/>
</dbReference>
<dbReference type="PROSITE" id="PS50007">
    <property type="entry name" value="PIPLC_X_DOMAIN"/>
    <property type="match status" value="1"/>
</dbReference>
<keyword evidence="3" id="KW-1185">Reference proteome</keyword>
<dbReference type="InterPro" id="IPR013216">
    <property type="entry name" value="Methyltransf_11"/>
</dbReference>
<dbReference type="Pfam" id="PF08241">
    <property type="entry name" value="Methyltransf_11"/>
    <property type="match status" value="1"/>
</dbReference>
<reference evidence="3" key="1">
    <citation type="submission" date="2016-11" db="EMBL/GenBank/DDBJ databases">
        <authorList>
            <person name="Varghese N."/>
            <person name="Submissions S."/>
        </authorList>
    </citation>
    <scope>NUCLEOTIDE SEQUENCE [LARGE SCALE GENOMIC DNA]</scope>
    <source>
        <strain evidence="3">DSM 10124</strain>
    </source>
</reference>
<protein>
    <submittedName>
        <fullName evidence="2">Ubiquinone/menaquinone biosynthesis C-methylase UbiE</fullName>
    </submittedName>
</protein>
<dbReference type="Proteomes" id="UP000184423">
    <property type="component" value="Unassembled WGS sequence"/>
</dbReference>
<proteinExistence type="predicted"/>
<dbReference type="Gene3D" id="3.40.50.150">
    <property type="entry name" value="Vaccinia Virus protein VP39"/>
    <property type="match status" value="1"/>
</dbReference>
<keyword evidence="2" id="KW-0489">Methyltransferase</keyword>
<sequence>MNETIEYYNKNALDFYINTKDVDMQKLYDFFLKYLEKGAKILDLGCGSGRDAKHFLDNGYDVVALDASIEMVRLSSELTGRKTVHKTFNELDYENEFDAIWACASLLHVSRKEIDDILYKISRALKPNGILFASFKYGDKEEFRNGRFFNFYEEKSFRELIERHRYFILSETLITTDVRQGRESEKWFSVILKKI</sequence>
<dbReference type="GO" id="GO:0032259">
    <property type="term" value="P:methylation"/>
    <property type="evidence" value="ECO:0007669"/>
    <property type="project" value="UniProtKB-KW"/>
</dbReference>
<organism evidence="2 3">
    <name type="scientific">Caloramator proteoclasticus DSM 10124</name>
    <dbReference type="NCBI Taxonomy" id="1121262"/>
    <lineage>
        <taxon>Bacteria</taxon>
        <taxon>Bacillati</taxon>
        <taxon>Bacillota</taxon>
        <taxon>Clostridia</taxon>
        <taxon>Eubacteriales</taxon>
        <taxon>Clostridiaceae</taxon>
        <taxon>Caloramator</taxon>
    </lineage>
</organism>
<dbReference type="AlphaFoldDB" id="A0A1M4T4H6"/>
<dbReference type="SUPFAM" id="SSF53335">
    <property type="entry name" value="S-adenosyl-L-methionine-dependent methyltransferases"/>
    <property type="match status" value="1"/>
</dbReference>
<accession>A0A1M4T4H6</accession>